<sequence>MNYFLRGGSRIIISTSTNVYTNLALERFLAENIQHQPKSKLLILWRNSPSIVIGRYQNPYVESNLNYLFENNILLSRRYSGGGTTYHDEGNLNLTILTTRDNYNRRKNLEWLVSTINDSYVNKFSLHITKRDDIILEDSINKQQYKITGSASRLTRTYAYHHFTLLINTNLNHLRQSLKSNDRFSIKSNATESIRSSVTCLSNYESTIQYETLIDILAKSFWKQNQQTKWGSDYLYDYIDPQLFQNQLKQFIDELKSDYFLYEVTPPFTYTILAHNNRTIEFSIKNGIIEDIKNSNKDEYEKFYHKQFYLMYNDIKQL</sequence>
<dbReference type="UniPathway" id="UPA00537">
    <property type="reaction ID" value="UER00595"/>
</dbReference>
<keyword evidence="6" id="KW-1185">Reference proteome</keyword>
<dbReference type="GO" id="GO:0005739">
    <property type="term" value="C:mitochondrion"/>
    <property type="evidence" value="ECO:0007669"/>
    <property type="project" value="TreeGrafter"/>
</dbReference>
<dbReference type="AlphaFoldDB" id="A0A813S7G8"/>
<protein>
    <recommendedName>
        <fullName evidence="3">BPL/LPL catalytic domain-containing protein</fullName>
    </recommendedName>
</protein>
<dbReference type="PROSITE" id="PS51733">
    <property type="entry name" value="BPL_LPL_CATALYTIC"/>
    <property type="match status" value="1"/>
</dbReference>
<evidence type="ECO:0000259" key="3">
    <source>
        <dbReference type="PROSITE" id="PS51733"/>
    </source>
</evidence>
<accession>A0A813S7G8</accession>
<dbReference type="GO" id="GO:0017118">
    <property type="term" value="F:lipoyltransferase activity"/>
    <property type="evidence" value="ECO:0007669"/>
    <property type="project" value="TreeGrafter"/>
</dbReference>
<dbReference type="Proteomes" id="UP000681722">
    <property type="component" value="Unassembled WGS sequence"/>
</dbReference>
<dbReference type="Proteomes" id="UP000663829">
    <property type="component" value="Unassembled WGS sequence"/>
</dbReference>
<dbReference type="GO" id="GO:0009249">
    <property type="term" value="P:protein lipoylation"/>
    <property type="evidence" value="ECO:0007669"/>
    <property type="project" value="InterPro"/>
</dbReference>
<proteinExistence type="inferred from homology"/>
<dbReference type="EMBL" id="CAJNOQ010000361">
    <property type="protein sequence ID" value="CAF0792320.1"/>
    <property type="molecule type" value="Genomic_DNA"/>
</dbReference>
<evidence type="ECO:0000313" key="5">
    <source>
        <dbReference type="EMBL" id="CAF3576581.1"/>
    </source>
</evidence>
<dbReference type="OrthoDB" id="201621at2759"/>
<dbReference type="Pfam" id="PF21948">
    <property type="entry name" value="LplA-B_cat"/>
    <property type="match status" value="1"/>
</dbReference>
<evidence type="ECO:0000256" key="2">
    <source>
        <dbReference type="ARBA" id="ARBA00008242"/>
    </source>
</evidence>
<dbReference type="InterPro" id="IPR045864">
    <property type="entry name" value="aa-tRNA-synth_II/BPL/LPL"/>
</dbReference>
<comment type="pathway">
    <text evidence="1">Protein modification; protein lipoylation via exogenous pathway; protein N(6)-(lipoyl)lysine from lipoate: step 2/2.</text>
</comment>
<comment type="caution">
    <text evidence="4">The sequence shown here is derived from an EMBL/GenBank/DDBJ whole genome shotgun (WGS) entry which is preliminary data.</text>
</comment>
<dbReference type="InterPro" id="IPR004562">
    <property type="entry name" value="LipoylTrfase_LipoateP_Ligase"/>
</dbReference>
<organism evidence="4 6">
    <name type="scientific">Didymodactylos carnosus</name>
    <dbReference type="NCBI Taxonomy" id="1234261"/>
    <lineage>
        <taxon>Eukaryota</taxon>
        <taxon>Metazoa</taxon>
        <taxon>Spiralia</taxon>
        <taxon>Gnathifera</taxon>
        <taxon>Rotifera</taxon>
        <taxon>Eurotatoria</taxon>
        <taxon>Bdelloidea</taxon>
        <taxon>Philodinida</taxon>
        <taxon>Philodinidae</taxon>
        <taxon>Didymodactylos</taxon>
    </lineage>
</organism>
<evidence type="ECO:0000256" key="1">
    <source>
        <dbReference type="ARBA" id="ARBA00005085"/>
    </source>
</evidence>
<dbReference type="Gene3D" id="3.30.930.10">
    <property type="entry name" value="Bira Bifunctional Protein, Domain 2"/>
    <property type="match status" value="1"/>
</dbReference>
<evidence type="ECO:0000313" key="6">
    <source>
        <dbReference type="Proteomes" id="UP000663829"/>
    </source>
</evidence>
<dbReference type="SUPFAM" id="SSF55681">
    <property type="entry name" value="Class II aaRS and biotin synthetases"/>
    <property type="match status" value="1"/>
</dbReference>
<dbReference type="PANTHER" id="PTHR12561:SF3">
    <property type="entry name" value="LIPOYLTRANSFERASE 1, MITOCHONDRIAL"/>
    <property type="match status" value="1"/>
</dbReference>
<evidence type="ECO:0000313" key="4">
    <source>
        <dbReference type="EMBL" id="CAF0792320.1"/>
    </source>
</evidence>
<comment type="similarity">
    <text evidence="2">Belongs to the LplA family.</text>
</comment>
<gene>
    <name evidence="4" type="ORF">GPM918_LOCUS3065</name>
    <name evidence="5" type="ORF">SRO942_LOCUS3065</name>
</gene>
<dbReference type="InterPro" id="IPR004143">
    <property type="entry name" value="BPL_LPL_catalytic"/>
</dbReference>
<dbReference type="EMBL" id="CAJOBC010000361">
    <property type="protein sequence ID" value="CAF3576581.1"/>
    <property type="molecule type" value="Genomic_DNA"/>
</dbReference>
<feature type="domain" description="BPL/LPL catalytic" evidence="3">
    <location>
        <begin position="36"/>
        <end position="229"/>
    </location>
</feature>
<dbReference type="CDD" id="cd16443">
    <property type="entry name" value="LplA"/>
    <property type="match status" value="1"/>
</dbReference>
<dbReference type="PANTHER" id="PTHR12561">
    <property type="entry name" value="LIPOATE-PROTEIN LIGASE"/>
    <property type="match status" value="1"/>
</dbReference>
<name>A0A813S7G8_9BILA</name>
<reference evidence="4" key="1">
    <citation type="submission" date="2021-02" db="EMBL/GenBank/DDBJ databases">
        <authorList>
            <person name="Nowell W R."/>
        </authorList>
    </citation>
    <scope>NUCLEOTIDE SEQUENCE</scope>
</reference>